<evidence type="ECO:0000256" key="15">
    <source>
        <dbReference type="SAM" id="Phobius"/>
    </source>
</evidence>
<dbReference type="PROSITE" id="PS00086">
    <property type="entry name" value="CYTOCHROME_P450"/>
    <property type="match status" value="1"/>
</dbReference>
<evidence type="ECO:0000256" key="9">
    <source>
        <dbReference type="ARBA" id="ARBA00023002"/>
    </source>
</evidence>
<dbReference type="PRINTS" id="PR00385">
    <property type="entry name" value="P450"/>
</dbReference>
<dbReference type="OrthoDB" id="1103324at2759"/>
<protein>
    <recommendedName>
        <fullName evidence="18">Cytochrome P450</fullName>
    </recommendedName>
</protein>
<keyword evidence="17" id="KW-1185">Reference proteome</keyword>
<evidence type="ECO:0000256" key="3">
    <source>
        <dbReference type="ARBA" id="ARBA00005179"/>
    </source>
</evidence>
<evidence type="ECO:0000256" key="12">
    <source>
        <dbReference type="ARBA" id="ARBA00023136"/>
    </source>
</evidence>
<dbReference type="InterPro" id="IPR036396">
    <property type="entry name" value="Cyt_P450_sf"/>
</dbReference>
<name>A0A1X6MYD8_9APHY</name>
<dbReference type="InterPro" id="IPR017972">
    <property type="entry name" value="Cyt_P450_CS"/>
</dbReference>
<dbReference type="SUPFAM" id="SSF48264">
    <property type="entry name" value="Cytochrome P450"/>
    <property type="match status" value="1"/>
</dbReference>
<dbReference type="CDD" id="cd11065">
    <property type="entry name" value="CYP64-like"/>
    <property type="match status" value="1"/>
</dbReference>
<evidence type="ECO:0000313" key="16">
    <source>
        <dbReference type="EMBL" id="OSX61391.1"/>
    </source>
</evidence>
<evidence type="ECO:0000256" key="8">
    <source>
        <dbReference type="ARBA" id="ARBA00022989"/>
    </source>
</evidence>
<evidence type="ECO:0000256" key="10">
    <source>
        <dbReference type="ARBA" id="ARBA00023004"/>
    </source>
</evidence>
<dbReference type="Proteomes" id="UP000194127">
    <property type="component" value="Unassembled WGS sequence"/>
</dbReference>
<feature type="binding site" description="axial binding residue" evidence="13">
    <location>
        <position position="653"/>
    </location>
    <ligand>
        <name>heme</name>
        <dbReference type="ChEBI" id="CHEBI:30413"/>
    </ligand>
    <ligandPart>
        <name>Fe</name>
        <dbReference type="ChEBI" id="CHEBI:18248"/>
    </ligandPart>
</feature>
<comment type="similarity">
    <text evidence="4">Belongs to the cytochrome P450 family.</text>
</comment>
<comment type="cofactor">
    <cofactor evidence="1 13">
        <name>heme</name>
        <dbReference type="ChEBI" id="CHEBI:30413"/>
    </cofactor>
</comment>
<evidence type="ECO:0000256" key="1">
    <source>
        <dbReference type="ARBA" id="ARBA00001971"/>
    </source>
</evidence>
<proteinExistence type="inferred from homology"/>
<comment type="pathway">
    <text evidence="3">Secondary metabolite biosynthesis.</text>
</comment>
<dbReference type="InterPro" id="IPR001128">
    <property type="entry name" value="Cyt_P450"/>
</dbReference>
<dbReference type="GO" id="GO:0004497">
    <property type="term" value="F:monooxygenase activity"/>
    <property type="evidence" value="ECO:0007669"/>
    <property type="project" value="UniProtKB-KW"/>
</dbReference>
<dbReference type="STRING" id="670580.A0A1X6MYD8"/>
<evidence type="ECO:0000313" key="17">
    <source>
        <dbReference type="Proteomes" id="UP000194127"/>
    </source>
</evidence>
<accession>A0A1X6MYD8</accession>
<evidence type="ECO:0000256" key="11">
    <source>
        <dbReference type="ARBA" id="ARBA00023033"/>
    </source>
</evidence>
<dbReference type="InterPro" id="IPR002401">
    <property type="entry name" value="Cyt_P450_E_grp-I"/>
</dbReference>
<keyword evidence="9" id="KW-0560">Oxidoreductase</keyword>
<evidence type="ECO:0000256" key="14">
    <source>
        <dbReference type="SAM" id="MobiDB-lite"/>
    </source>
</evidence>
<dbReference type="GeneID" id="36330687"/>
<keyword evidence="12 15" id="KW-0472">Membrane</keyword>
<keyword evidence="6 15" id="KW-0812">Transmembrane</keyword>
<dbReference type="GO" id="GO:0020037">
    <property type="term" value="F:heme binding"/>
    <property type="evidence" value="ECO:0007669"/>
    <property type="project" value="InterPro"/>
</dbReference>
<evidence type="ECO:0000256" key="4">
    <source>
        <dbReference type="ARBA" id="ARBA00010617"/>
    </source>
</evidence>
<comment type="subcellular location">
    <subcellularLocation>
        <location evidence="2">Membrane</location>
    </subcellularLocation>
</comment>
<organism evidence="16 17">
    <name type="scientific">Postia placenta MAD-698-R-SB12</name>
    <dbReference type="NCBI Taxonomy" id="670580"/>
    <lineage>
        <taxon>Eukaryota</taxon>
        <taxon>Fungi</taxon>
        <taxon>Dikarya</taxon>
        <taxon>Basidiomycota</taxon>
        <taxon>Agaricomycotina</taxon>
        <taxon>Agaricomycetes</taxon>
        <taxon>Polyporales</taxon>
        <taxon>Adustoporiaceae</taxon>
        <taxon>Rhodonia</taxon>
    </lineage>
</organism>
<dbReference type="PANTHER" id="PTHR46300:SF2">
    <property type="entry name" value="CYTOCHROME P450 MONOOXYGENASE ALNH-RELATED"/>
    <property type="match status" value="1"/>
</dbReference>
<gene>
    <name evidence="16" type="ORF">POSPLADRAFT_1144887</name>
</gene>
<dbReference type="GO" id="GO:0005506">
    <property type="term" value="F:iron ion binding"/>
    <property type="evidence" value="ECO:0007669"/>
    <property type="project" value="InterPro"/>
</dbReference>
<evidence type="ECO:0000256" key="2">
    <source>
        <dbReference type="ARBA" id="ARBA00004370"/>
    </source>
</evidence>
<keyword evidence="5 13" id="KW-0349">Heme</keyword>
<dbReference type="InterPro" id="IPR050364">
    <property type="entry name" value="Cytochrome_P450_fung"/>
</dbReference>
<evidence type="ECO:0000256" key="6">
    <source>
        <dbReference type="ARBA" id="ARBA00022692"/>
    </source>
</evidence>
<evidence type="ECO:0000256" key="13">
    <source>
        <dbReference type="PIRSR" id="PIRSR602401-1"/>
    </source>
</evidence>
<dbReference type="GO" id="GO:0016020">
    <property type="term" value="C:membrane"/>
    <property type="evidence" value="ECO:0007669"/>
    <property type="project" value="UniProtKB-SubCell"/>
</dbReference>
<keyword evidence="10 13" id="KW-0408">Iron</keyword>
<evidence type="ECO:0000256" key="5">
    <source>
        <dbReference type="ARBA" id="ARBA00022617"/>
    </source>
</evidence>
<dbReference type="GO" id="GO:0016705">
    <property type="term" value="F:oxidoreductase activity, acting on paired donors, with incorporation or reduction of molecular oxygen"/>
    <property type="evidence" value="ECO:0007669"/>
    <property type="project" value="InterPro"/>
</dbReference>
<dbReference type="PRINTS" id="PR00463">
    <property type="entry name" value="EP450I"/>
</dbReference>
<keyword evidence="7 13" id="KW-0479">Metal-binding</keyword>
<dbReference type="PANTHER" id="PTHR46300">
    <property type="entry name" value="P450, PUTATIVE (EUROFUNG)-RELATED-RELATED"/>
    <property type="match status" value="1"/>
</dbReference>
<dbReference type="Pfam" id="PF00067">
    <property type="entry name" value="p450"/>
    <property type="match status" value="1"/>
</dbReference>
<evidence type="ECO:0000256" key="7">
    <source>
        <dbReference type="ARBA" id="ARBA00022723"/>
    </source>
</evidence>
<feature type="region of interest" description="Disordered" evidence="14">
    <location>
        <begin position="17"/>
        <end position="37"/>
    </location>
</feature>
<sequence>MSTRDRQQGHHYRLIYWSLTDSPRPTPEEPSPALSSGRDVVHAHGALLPAHPRCVNPGSSVSWDELTGHGVGGAGRSTDMRLQWASRASPTLRGPGAGTTMLAVACEAGHGRERGRCARVCGRGREAGAVGYAYWVTIPPFLELEREGEEHAMRTMGRGSGTFRRHTHHGEYMPGFGSISDKTPHDCYHPPLLNRRRKMDISPNELAILTVVLLATTVLFYAKGTRRAPLPPGPRGIPFFGNLFQVDAMRPYPQYLKWADKYGPVFSVNLGGQRIVVLNSSEAADELLMTRSKQYSSRESPHVAFDLMSDQQQMLFMPYGREWKIVRKNVHGVLGPGPSKQMRKIQDLESRVILHDLLCHGETSITEDFVEGPHGKVPERHWFSIIRRYTTSLMMTLVYGRRIHRIVDNPELVDVFPILRRLPDFLAPWREEGRKMHEWEMGFWGKLFSDSRTALLDGSGLNGFVQSYLRSRAEAGHEDLPGKGVTEDAAGWMRDKLVTYTASGIIEAGSDTTSTAIFSFVLLMLSNPEALQRANEEMDAVVGSSRMPEWEDEDRLPWLKACIKETLRRAPPVPLGVPHKTEEDDIYNGHLIPKGSIVIGNIWAIHMDSARYPDPSAFKPERFYNPNGKLEWASGPDTHVRDHYIFGWGRRFCPGKYVSEASMFIVLSRLIWGFDLYAASDAKTGKVRLPDVDDEATFTDGLVAAPKIYPVGFKPRSEKHAEMIKASYRDVQNDWQSMGLARDER</sequence>
<reference evidence="16 17" key="1">
    <citation type="submission" date="2017-04" db="EMBL/GenBank/DDBJ databases">
        <title>Genome Sequence of the Model Brown-Rot Fungus Postia placenta SB12.</title>
        <authorList>
            <consortium name="DOE Joint Genome Institute"/>
            <person name="Gaskell J."/>
            <person name="Kersten P."/>
            <person name="Larrondo L.F."/>
            <person name="Canessa P."/>
            <person name="Martinez D."/>
            <person name="Hibbett D."/>
            <person name="Schmoll M."/>
            <person name="Kubicek C.P."/>
            <person name="Martinez A.T."/>
            <person name="Yadav J."/>
            <person name="Master E."/>
            <person name="Magnuson J.K."/>
            <person name="James T."/>
            <person name="Yaver D."/>
            <person name="Berka R."/>
            <person name="Labutti K."/>
            <person name="Lipzen A."/>
            <person name="Aerts A."/>
            <person name="Barry K."/>
            <person name="Henrissat B."/>
            <person name="Blanchette R."/>
            <person name="Grigoriev I."/>
            <person name="Cullen D."/>
        </authorList>
    </citation>
    <scope>NUCLEOTIDE SEQUENCE [LARGE SCALE GENOMIC DNA]</scope>
    <source>
        <strain evidence="16 17">MAD-698-R-SB12</strain>
    </source>
</reference>
<keyword evidence="8 15" id="KW-1133">Transmembrane helix</keyword>
<keyword evidence="11" id="KW-0503">Monooxygenase</keyword>
<feature type="transmembrane region" description="Helical" evidence="15">
    <location>
        <begin position="206"/>
        <end position="222"/>
    </location>
</feature>
<evidence type="ECO:0008006" key="18">
    <source>
        <dbReference type="Google" id="ProtNLM"/>
    </source>
</evidence>
<dbReference type="RefSeq" id="XP_024338185.1">
    <property type="nucleotide sequence ID" value="XM_024485738.1"/>
</dbReference>
<dbReference type="EMBL" id="KZ110598">
    <property type="protein sequence ID" value="OSX61391.1"/>
    <property type="molecule type" value="Genomic_DNA"/>
</dbReference>
<dbReference type="AlphaFoldDB" id="A0A1X6MYD8"/>
<dbReference type="Gene3D" id="1.10.630.10">
    <property type="entry name" value="Cytochrome P450"/>
    <property type="match status" value="1"/>
</dbReference>